<dbReference type="PANTHER" id="PTHR43037:SF1">
    <property type="entry name" value="BLL1128 PROTEIN"/>
    <property type="match status" value="1"/>
</dbReference>
<dbReference type="PANTHER" id="PTHR43037">
    <property type="entry name" value="UNNAMED PRODUCT-RELATED"/>
    <property type="match status" value="1"/>
</dbReference>
<feature type="signal peptide" evidence="2">
    <location>
        <begin position="1"/>
        <end position="19"/>
    </location>
</feature>
<reference evidence="4 5" key="1">
    <citation type="submission" date="2016-03" db="EMBL/GenBank/DDBJ databases">
        <title>Niastella vici sp. nov., isolated from farmland soil.</title>
        <authorList>
            <person name="Chen L."/>
            <person name="Wang D."/>
            <person name="Yang S."/>
            <person name="Wang G."/>
        </authorList>
    </citation>
    <scope>NUCLEOTIDE SEQUENCE [LARGE SCALE GENOMIC DNA]</scope>
    <source>
        <strain evidence="4 5">DJ57</strain>
    </source>
</reference>
<dbReference type="InterPro" id="IPR050955">
    <property type="entry name" value="Plant_Biomass_Hydrol_Est"/>
</dbReference>
<dbReference type="Gene3D" id="3.40.50.1820">
    <property type="entry name" value="alpha/beta hydrolase"/>
    <property type="match status" value="1"/>
</dbReference>
<dbReference type="OrthoDB" id="9764953at2"/>
<comment type="caution">
    <text evidence="4">The sequence shown here is derived from an EMBL/GenBank/DDBJ whole genome shotgun (WGS) entry which is preliminary data.</text>
</comment>
<feature type="domain" description="Phospholipase/carboxylesterase/thioesterase" evidence="3">
    <location>
        <begin position="52"/>
        <end position="248"/>
    </location>
</feature>
<dbReference type="Pfam" id="PF02230">
    <property type="entry name" value="Abhydrolase_2"/>
    <property type="match status" value="1"/>
</dbReference>
<dbReference type="SUPFAM" id="SSF53474">
    <property type="entry name" value="alpha/beta-Hydrolases"/>
    <property type="match status" value="1"/>
</dbReference>
<gene>
    <name evidence="4" type="ORF">A3860_21145</name>
</gene>
<name>A0A1V9G1P3_9BACT</name>
<dbReference type="AlphaFoldDB" id="A0A1V9G1P3"/>
<keyword evidence="1 2" id="KW-0732">Signal</keyword>
<dbReference type="EMBL" id="LVYD01000042">
    <property type="protein sequence ID" value="OQP64477.1"/>
    <property type="molecule type" value="Genomic_DNA"/>
</dbReference>
<dbReference type="GO" id="GO:0016787">
    <property type="term" value="F:hydrolase activity"/>
    <property type="evidence" value="ECO:0007669"/>
    <property type="project" value="InterPro"/>
</dbReference>
<dbReference type="RefSeq" id="WP_081147096.1">
    <property type="nucleotide sequence ID" value="NZ_LVYD01000042.1"/>
</dbReference>
<organism evidence="4 5">
    <name type="scientific">Niastella vici</name>
    <dbReference type="NCBI Taxonomy" id="1703345"/>
    <lineage>
        <taxon>Bacteria</taxon>
        <taxon>Pseudomonadati</taxon>
        <taxon>Bacteroidota</taxon>
        <taxon>Chitinophagia</taxon>
        <taxon>Chitinophagales</taxon>
        <taxon>Chitinophagaceae</taxon>
        <taxon>Niastella</taxon>
    </lineage>
</organism>
<evidence type="ECO:0000256" key="2">
    <source>
        <dbReference type="SAM" id="SignalP"/>
    </source>
</evidence>
<dbReference type="STRING" id="1703345.A3860_21145"/>
<dbReference type="Proteomes" id="UP000192796">
    <property type="component" value="Unassembled WGS sequence"/>
</dbReference>
<keyword evidence="5" id="KW-1185">Reference proteome</keyword>
<feature type="chain" id="PRO_5012258105" evidence="2">
    <location>
        <begin position="20"/>
        <end position="262"/>
    </location>
</feature>
<dbReference type="InterPro" id="IPR003140">
    <property type="entry name" value="PLipase/COase/thioEstase"/>
</dbReference>
<evidence type="ECO:0000256" key="1">
    <source>
        <dbReference type="ARBA" id="ARBA00022729"/>
    </source>
</evidence>
<sequence length="262" mass="29235">MQKITITLFLMLAMNSVIMAQYKDLYQKKEFIVGNDTLRYRMLYPLNYDAGKKYPLILFLHGSGERGNDNEAQLVHGSVLFADSANRLRFPAIVIFPQCPADDFWARLSRDPNKNDSLGQFNFESGQPIGKSLGLVSRLLDSLVAAKLADTKKIYLGGLSMGGMGTFELLWRKPNFFAAAFPICGGGDPKQAGIYGRKFPVWIFHGGSDPVVPVSNSRLMTNVLKDAGAKVKYTEYPGVGHNSWDNAFAEPELLPWLFKQKK</sequence>
<dbReference type="InterPro" id="IPR029058">
    <property type="entry name" value="AB_hydrolase_fold"/>
</dbReference>
<evidence type="ECO:0000313" key="5">
    <source>
        <dbReference type="Proteomes" id="UP000192796"/>
    </source>
</evidence>
<protein>
    <submittedName>
        <fullName evidence="4">Phospholipase</fullName>
    </submittedName>
</protein>
<proteinExistence type="predicted"/>
<evidence type="ECO:0000313" key="4">
    <source>
        <dbReference type="EMBL" id="OQP64477.1"/>
    </source>
</evidence>
<evidence type="ECO:0000259" key="3">
    <source>
        <dbReference type="Pfam" id="PF02230"/>
    </source>
</evidence>
<accession>A0A1V9G1P3</accession>